<keyword evidence="8" id="KW-1185">Reference proteome</keyword>
<protein>
    <recommendedName>
        <fullName evidence="6">CENP-V/GFA domain-containing protein</fullName>
    </recommendedName>
</protein>
<proteinExistence type="inferred from homology"/>
<keyword evidence="4" id="KW-0456">Lyase</keyword>
<dbReference type="GO" id="GO:0016846">
    <property type="term" value="F:carbon-sulfur lyase activity"/>
    <property type="evidence" value="ECO:0007669"/>
    <property type="project" value="InterPro"/>
</dbReference>
<accession>A0AAD6CIF8</accession>
<dbReference type="InterPro" id="IPR011057">
    <property type="entry name" value="Mss4-like_sf"/>
</dbReference>
<feature type="compositionally biased region" description="Basic and acidic residues" evidence="5">
    <location>
        <begin position="1"/>
        <end position="10"/>
    </location>
</feature>
<dbReference type="Pfam" id="PF04828">
    <property type="entry name" value="GFA"/>
    <property type="match status" value="1"/>
</dbReference>
<evidence type="ECO:0000256" key="4">
    <source>
        <dbReference type="ARBA" id="ARBA00023239"/>
    </source>
</evidence>
<dbReference type="PANTHER" id="PTHR33337:SF40">
    <property type="entry name" value="CENP-V_GFA DOMAIN-CONTAINING PROTEIN-RELATED"/>
    <property type="match status" value="1"/>
</dbReference>
<feature type="region of interest" description="Disordered" evidence="5">
    <location>
        <begin position="1"/>
        <end position="20"/>
    </location>
</feature>
<dbReference type="GO" id="GO:0046872">
    <property type="term" value="F:metal ion binding"/>
    <property type="evidence" value="ECO:0007669"/>
    <property type="project" value="UniProtKB-KW"/>
</dbReference>
<evidence type="ECO:0000256" key="1">
    <source>
        <dbReference type="ARBA" id="ARBA00005495"/>
    </source>
</evidence>
<dbReference type="Proteomes" id="UP001220324">
    <property type="component" value="Unassembled WGS sequence"/>
</dbReference>
<dbReference type="Gene3D" id="3.90.1590.10">
    <property type="entry name" value="glutathione-dependent formaldehyde- activating enzyme (gfa)"/>
    <property type="match status" value="1"/>
</dbReference>
<keyword evidence="3" id="KW-0862">Zinc</keyword>
<keyword evidence="2" id="KW-0479">Metal-binding</keyword>
<evidence type="ECO:0000256" key="3">
    <source>
        <dbReference type="ARBA" id="ARBA00022833"/>
    </source>
</evidence>
<evidence type="ECO:0000256" key="2">
    <source>
        <dbReference type="ARBA" id="ARBA00022723"/>
    </source>
</evidence>
<dbReference type="SUPFAM" id="SSF51316">
    <property type="entry name" value="Mss4-like"/>
    <property type="match status" value="1"/>
</dbReference>
<comment type="similarity">
    <text evidence="1">Belongs to the Gfa family.</text>
</comment>
<dbReference type="AlphaFoldDB" id="A0AAD6CIF8"/>
<dbReference type="InterPro" id="IPR006913">
    <property type="entry name" value="CENP-V/GFA"/>
</dbReference>
<dbReference type="PROSITE" id="PS51891">
    <property type="entry name" value="CENP_V_GFA"/>
    <property type="match status" value="1"/>
</dbReference>
<feature type="domain" description="CENP-V/GFA" evidence="6">
    <location>
        <begin position="51"/>
        <end position="189"/>
    </location>
</feature>
<evidence type="ECO:0000313" key="8">
    <source>
        <dbReference type="Proteomes" id="UP001220324"/>
    </source>
</evidence>
<reference evidence="7 8" key="1">
    <citation type="journal article" date="2023" name="IMA Fungus">
        <title>Comparative genomic study of the Penicillium genus elucidates a diverse pangenome and 15 lateral gene transfer events.</title>
        <authorList>
            <person name="Petersen C."/>
            <person name="Sorensen T."/>
            <person name="Nielsen M.R."/>
            <person name="Sondergaard T.E."/>
            <person name="Sorensen J.L."/>
            <person name="Fitzpatrick D.A."/>
            <person name="Frisvad J.C."/>
            <person name="Nielsen K.L."/>
        </authorList>
    </citation>
    <scope>NUCLEOTIDE SEQUENCE [LARGE SCALE GENOMIC DNA]</scope>
    <source>
        <strain evidence="7 8">IBT 35679</strain>
    </source>
</reference>
<sequence length="206" mass="23673">MTEMGIHDTEIPLPSPALTNAYPENTLEAEDWKHRPPYHIQSHDEFGPVKWTASCQCKRITYSLNRERPLNAKFCHCRGCQVLHGAPMQWAAIFHKKDLSFTKGSSGLSFFSSSLNSQKYDMPTKVSCSFCHTLIMDEGRNTCLLYPQLIQFEGTADERRKMLELFKPTCHIFYKQRMFDMPDGLPKWSEMDGKSQLLDDSGNPTQ</sequence>
<evidence type="ECO:0000256" key="5">
    <source>
        <dbReference type="SAM" id="MobiDB-lite"/>
    </source>
</evidence>
<name>A0AAD6CIF8_9EURO</name>
<comment type="caution">
    <text evidence="7">The sequence shown here is derived from an EMBL/GenBank/DDBJ whole genome shotgun (WGS) entry which is preliminary data.</text>
</comment>
<evidence type="ECO:0000259" key="6">
    <source>
        <dbReference type="PROSITE" id="PS51891"/>
    </source>
</evidence>
<dbReference type="EMBL" id="JAQIZZ010000008">
    <property type="protein sequence ID" value="KAJ5524079.1"/>
    <property type="molecule type" value="Genomic_DNA"/>
</dbReference>
<dbReference type="PANTHER" id="PTHR33337">
    <property type="entry name" value="GFA DOMAIN-CONTAINING PROTEIN"/>
    <property type="match status" value="1"/>
</dbReference>
<evidence type="ECO:0000313" key="7">
    <source>
        <dbReference type="EMBL" id="KAJ5524079.1"/>
    </source>
</evidence>
<gene>
    <name evidence="7" type="ORF">N7494_010729</name>
</gene>
<organism evidence="7 8">
    <name type="scientific">Penicillium frequentans</name>
    <dbReference type="NCBI Taxonomy" id="3151616"/>
    <lineage>
        <taxon>Eukaryota</taxon>
        <taxon>Fungi</taxon>
        <taxon>Dikarya</taxon>
        <taxon>Ascomycota</taxon>
        <taxon>Pezizomycotina</taxon>
        <taxon>Eurotiomycetes</taxon>
        <taxon>Eurotiomycetidae</taxon>
        <taxon>Eurotiales</taxon>
        <taxon>Aspergillaceae</taxon>
        <taxon>Penicillium</taxon>
    </lineage>
</organism>